<protein>
    <recommendedName>
        <fullName evidence="1 4">Ribosome biogenesis GTPase A</fullName>
    </recommendedName>
</protein>
<dbReference type="InterPro" id="IPR019991">
    <property type="entry name" value="GTP-bd_ribosome_bgen"/>
</dbReference>
<dbReference type="Proteomes" id="UP000284731">
    <property type="component" value="Unassembled WGS sequence"/>
</dbReference>
<dbReference type="PANTHER" id="PTHR45782">
    <property type="entry name" value="MITOCHONDRIAL RIBOSOME-ASSOCIATED GTPASE 1"/>
    <property type="match status" value="1"/>
</dbReference>
<dbReference type="Gene3D" id="3.40.50.300">
    <property type="entry name" value="P-loop containing nucleotide triphosphate hydrolases"/>
    <property type="match status" value="1"/>
</dbReference>
<evidence type="ECO:0000313" key="8">
    <source>
        <dbReference type="Proteomes" id="UP000284731"/>
    </source>
</evidence>
<dbReference type="PIRSF" id="PIRSF006230">
    <property type="entry name" value="MG442"/>
    <property type="match status" value="1"/>
</dbReference>
<dbReference type="PANTHER" id="PTHR45782:SF4">
    <property type="entry name" value="MITOCHONDRIAL RIBOSOME-ASSOCIATED GTPASE 1"/>
    <property type="match status" value="1"/>
</dbReference>
<keyword evidence="3 4" id="KW-0342">GTP-binding</keyword>
<comment type="caution">
    <text evidence="7">The sequence shown here is derived from an EMBL/GenBank/DDBJ whole genome shotgun (WGS) entry which is preliminary data.</text>
</comment>
<evidence type="ECO:0000256" key="1">
    <source>
        <dbReference type="ARBA" id="ARBA00014898"/>
    </source>
</evidence>
<dbReference type="Gene3D" id="1.10.1580.10">
    <property type="match status" value="1"/>
</dbReference>
<sequence length="289" mass="32723">MVKIQWYPGHMEKARREMTERLKSVDMLIELRDARIPEASVNPMLKQMAQGKPRLIVLSKIDMADPVQTKKWVEYLSQGENACLALDLMRDSRCGKKIIREAIKLMEEKRQKQIARGIRPRAVRAMACGIPNVGKSTMINRINGKNSLKAADKPGVTRSLTWLHADSNLDLLDTPGVLWPKFDDEKTGSLLAALGSINDDILDRKMVAMDAIHYIQDLYPNLLEEIYDSGEVNPNGMLKAIAKKRNLLKADSELDVKRAAELFLTELRHGKLGRLTLERVDEEPKNLSE</sequence>
<dbReference type="RefSeq" id="WP_118765245.1">
    <property type="nucleotide sequence ID" value="NZ_CABJCF010000004.1"/>
</dbReference>
<organism evidence="7 8">
    <name type="scientific">Solobacterium moorei</name>
    <dbReference type="NCBI Taxonomy" id="102148"/>
    <lineage>
        <taxon>Bacteria</taxon>
        <taxon>Bacillati</taxon>
        <taxon>Bacillota</taxon>
        <taxon>Erysipelotrichia</taxon>
        <taxon>Erysipelotrichales</taxon>
        <taxon>Erysipelotrichaceae</taxon>
        <taxon>Solobacterium</taxon>
    </lineage>
</organism>
<dbReference type="SUPFAM" id="SSF52540">
    <property type="entry name" value="P-loop containing nucleoside triphosphate hydrolases"/>
    <property type="match status" value="1"/>
</dbReference>
<keyword evidence="4" id="KW-0963">Cytoplasm</keyword>
<dbReference type="GO" id="GO:0005525">
    <property type="term" value="F:GTP binding"/>
    <property type="evidence" value="ECO:0007669"/>
    <property type="project" value="UniProtKB-KW"/>
</dbReference>
<comment type="similarity">
    <text evidence="4">Belongs to the TRAFAC class YlqF/YawG GTPase family. MTG1 subfamily.</text>
</comment>
<dbReference type="CDD" id="cd01856">
    <property type="entry name" value="YlqF"/>
    <property type="match status" value="1"/>
</dbReference>
<proteinExistence type="inferred from homology"/>
<dbReference type="InterPro" id="IPR023179">
    <property type="entry name" value="GTP-bd_ortho_bundle_sf"/>
</dbReference>
<keyword evidence="2 4" id="KW-0547">Nucleotide-binding</keyword>
<dbReference type="GO" id="GO:0003924">
    <property type="term" value="F:GTPase activity"/>
    <property type="evidence" value="ECO:0007669"/>
    <property type="project" value="TreeGrafter"/>
</dbReference>
<evidence type="ECO:0000256" key="2">
    <source>
        <dbReference type="ARBA" id="ARBA00022741"/>
    </source>
</evidence>
<gene>
    <name evidence="7" type="primary">ylqF</name>
    <name evidence="7" type="ORF">DWX20_08870</name>
</gene>
<evidence type="ECO:0000259" key="6">
    <source>
        <dbReference type="Pfam" id="PF01926"/>
    </source>
</evidence>
<dbReference type="AlphaFoldDB" id="A0A412PBH8"/>
<evidence type="ECO:0000256" key="4">
    <source>
        <dbReference type="PIRNR" id="PIRNR006230"/>
    </source>
</evidence>
<name>A0A412PBH8_9FIRM</name>
<dbReference type="GO" id="GO:0006412">
    <property type="term" value="P:translation"/>
    <property type="evidence" value="ECO:0007669"/>
    <property type="project" value="TreeGrafter"/>
</dbReference>
<comment type="subcellular location">
    <subcellularLocation>
        <location evidence="4">Cytoplasm</location>
    </subcellularLocation>
</comment>
<dbReference type="InterPro" id="IPR027417">
    <property type="entry name" value="P-loop_NTPase"/>
</dbReference>
<evidence type="ECO:0000256" key="3">
    <source>
        <dbReference type="ARBA" id="ARBA00023134"/>
    </source>
</evidence>
<dbReference type="GO" id="GO:0005737">
    <property type="term" value="C:cytoplasm"/>
    <property type="evidence" value="ECO:0007669"/>
    <property type="project" value="UniProtKB-SubCell"/>
</dbReference>
<dbReference type="InterPro" id="IPR006073">
    <property type="entry name" value="GTP-bd"/>
</dbReference>
<feature type="domain" description="G" evidence="6">
    <location>
        <begin position="126"/>
        <end position="210"/>
    </location>
</feature>
<evidence type="ECO:0000256" key="5">
    <source>
        <dbReference type="PIRSR" id="PIRSR006230-1"/>
    </source>
</evidence>
<evidence type="ECO:0000313" key="7">
    <source>
        <dbReference type="EMBL" id="RGT54268.1"/>
    </source>
</evidence>
<reference evidence="7 8" key="1">
    <citation type="submission" date="2018-08" db="EMBL/GenBank/DDBJ databases">
        <title>A genome reference for cultivated species of the human gut microbiota.</title>
        <authorList>
            <person name="Zou Y."/>
            <person name="Xue W."/>
            <person name="Luo G."/>
        </authorList>
    </citation>
    <scope>NUCLEOTIDE SEQUENCE [LARGE SCALE GENOMIC DNA]</scope>
    <source>
        <strain evidence="7 8">AF18-46</strain>
    </source>
</reference>
<accession>A0A412PBH8</accession>
<feature type="binding site" evidence="5">
    <location>
        <position position="176"/>
    </location>
    <ligand>
        <name>GTP</name>
        <dbReference type="ChEBI" id="CHEBI:37565"/>
    </ligand>
</feature>
<dbReference type="EMBL" id="QRWX01000004">
    <property type="protein sequence ID" value="RGT54268.1"/>
    <property type="molecule type" value="Genomic_DNA"/>
</dbReference>
<comment type="function">
    <text evidence="4">Required for a late step of 50S ribosomal subunit assembly. Has GTPase activity.</text>
</comment>
<dbReference type="Pfam" id="PF01926">
    <property type="entry name" value="MMR_HSR1"/>
    <property type="match status" value="1"/>
</dbReference>
<dbReference type="InterPro" id="IPR016478">
    <property type="entry name" value="GTPase_MTG1"/>
</dbReference>
<dbReference type="NCBIfam" id="TIGR03596">
    <property type="entry name" value="GTPase_YlqF"/>
    <property type="match status" value="1"/>
</dbReference>
<feature type="binding site" evidence="5">
    <location>
        <begin position="132"/>
        <end position="137"/>
    </location>
    <ligand>
        <name>GTP</name>
        <dbReference type="ChEBI" id="CHEBI:37565"/>
    </ligand>
</feature>